<dbReference type="AlphaFoldDB" id="A0AAD7XQ62"/>
<comment type="caution">
    <text evidence="4">The sequence shown here is derived from an EMBL/GenBank/DDBJ whole genome shotgun (WGS) entry which is preliminary data.</text>
</comment>
<keyword evidence="2" id="KW-0560">Oxidoreductase</keyword>
<dbReference type="Pfam" id="PF00106">
    <property type="entry name" value="adh_short"/>
    <property type="match status" value="1"/>
</dbReference>
<dbReference type="GO" id="GO:0016491">
    <property type="term" value="F:oxidoreductase activity"/>
    <property type="evidence" value="ECO:0007669"/>
    <property type="project" value="UniProtKB-KW"/>
</dbReference>
<dbReference type="InterPro" id="IPR036291">
    <property type="entry name" value="NAD(P)-bd_dom_sf"/>
</dbReference>
<evidence type="ECO:0000256" key="3">
    <source>
        <dbReference type="RuleBase" id="RU000363"/>
    </source>
</evidence>
<dbReference type="PANTHER" id="PTHR43544:SF7">
    <property type="entry name" value="NADB-LER2"/>
    <property type="match status" value="1"/>
</dbReference>
<dbReference type="EMBL" id="JAQMWT010000109">
    <property type="protein sequence ID" value="KAJ8610359.1"/>
    <property type="molecule type" value="Genomic_DNA"/>
</dbReference>
<accession>A0AAD7XQ62</accession>
<evidence type="ECO:0000313" key="4">
    <source>
        <dbReference type="EMBL" id="KAJ8610359.1"/>
    </source>
</evidence>
<dbReference type="InterPro" id="IPR002347">
    <property type="entry name" value="SDR_fam"/>
</dbReference>
<dbReference type="Proteomes" id="UP001230188">
    <property type="component" value="Unassembled WGS sequence"/>
</dbReference>
<evidence type="ECO:0000256" key="1">
    <source>
        <dbReference type="ARBA" id="ARBA00022857"/>
    </source>
</evidence>
<keyword evidence="5" id="KW-1185">Reference proteome</keyword>
<dbReference type="Gene3D" id="3.40.50.720">
    <property type="entry name" value="NAD(P)-binding Rossmann-like Domain"/>
    <property type="match status" value="1"/>
</dbReference>
<reference evidence="4" key="1">
    <citation type="submission" date="2023-01" db="EMBL/GenBank/DDBJ databases">
        <title>Metagenome sequencing of chrysophaentin producing Chrysophaeum taylorii.</title>
        <authorList>
            <person name="Davison J."/>
            <person name="Bewley C."/>
        </authorList>
    </citation>
    <scope>NUCLEOTIDE SEQUENCE</scope>
    <source>
        <strain evidence="4">NIES-1699</strain>
    </source>
</reference>
<dbReference type="GO" id="GO:0005737">
    <property type="term" value="C:cytoplasm"/>
    <property type="evidence" value="ECO:0007669"/>
    <property type="project" value="TreeGrafter"/>
</dbReference>
<protein>
    <submittedName>
        <fullName evidence="4">Uncharacterized protein</fullName>
    </submittedName>
</protein>
<dbReference type="SUPFAM" id="SSF51735">
    <property type="entry name" value="NAD(P)-binding Rossmann-fold domains"/>
    <property type="match status" value="1"/>
</dbReference>
<organism evidence="4 5">
    <name type="scientific">Chrysophaeum taylorii</name>
    <dbReference type="NCBI Taxonomy" id="2483200"/>
    <lineage>
        <taxon>Eukaryota</taxon>
        <taxon>Sar</taxon>
        <taxon>Stramenopiles</taxon>
        <taxon>Ochrophyta</taxon>
        <taxon>Pelagophyceae</taxon>
        <taxon>Pelagomonadales</taxon>
        <taxon>Pelagomonadaceae</taxon>
        <taxon>Chrysophaeum</taxon>
    </lineage>
</organism>
<evidence type="ECO:0000313" key="5">
    <source>
        <dbReference type="Proteomes" id="UP001230188"/>
    </source>
</evidence>
<keyword evidence="1" id="KW-0521">NADP</keyword>
<proteinExistence type="inferred from homology"/>
<evidence type="ECO:0000256" key="2">
    <source>
        <dbReference type="ARBA" id="ARBA00023002"/>
    </source>
</evidence>
<dbReference type="PANTHER" id="PTHR43544">
    <property type="entry name" value="SHORT-CHAIN DEHYDROGENASE/REDUCTASE"/>
    <property type="match status" value="1"/>
</dbReference>
<sequence length="217" mass="22951">MVSATLRQGLARVRRVLPNVRVVALNVGDSASVAGLTAALEDVALDLLVNNAGIRPEQCGPDCLLDEIDYDAMANTLSTNAVGPCRVLAAALPALARAPRFAVLNVSSGLGSAARVCQSRVLFRNLRATDLAYRASKAALNMATACAALELSERYPNSVVVAMDPGYCKTHMGRRGGRDDPPMEVAASIEGQLRVLETLTPADTGKFINFDGTELPW</sequence>
<comment type="similarity">
    <text evidence="3">Belongs to the short-chain dehydrogenases/reductases (SDR) family.</text>
</comment>
<dbReference type="PRINTS" id="PR00080">
    <property type="entry name" value="SDRFAMILY"/>
</dbReference>
<name>A0AAD7XQ62_9STRA</name>
<dbReference type="InterPro" id="IPR051468">
    <property type="entry name" value="Fungal_SecMetab_SDRs"/>
</dbReference>
<gene>
    <name evidence="4" type="ORF">CTAYLR_003901</name>
</gene>